<evidence type="ECO:0000313" key="2">
    <source>
        <dbReference type="EMBL" id="RLM54546.1"/>
    </source>
</evidence>
<proteinExistence type="predicted"/>
<feature type="region of interest" description="Disordered" evidence="1">
    <location>
        <begin position="1"/>
        <end position="23"/>
    </location>
</feature>
<sequence>MLALTVASSSTVTGKLTTSDFSPHGEKRIAIQIRNTRKANETMKGTQQEYKTTHNWINHSLYFPQKKSLSVWTMERATEQEQARCKCPCYFRSQAHTKQAPRSTEEQSTGTGRDRACTRHAAATRDLAFLSRSRARRSSCGTVVPNPAASSSNAATLACTRGVAPGSTISTPETADSTRVPAAQEPSMTSSSPGLRPCTNGPSSPPHGKSSAIPASITAIRSFTSLASSSRSAPASASTTARDSGDTSSWKNCAQNLAAVRARGSRGSSAGGYPRPSGHASSAYSMMTSDSASGRPSTTRTGTLPWTGFRRSRVSLLLSRSSSTYSYRTPLSASAFRAMAAWALPQAPYSFTSLGSMAAAAISAVL</sequence>
<dbReference type="AlphaFoldDB" id="A0A3L6PDR2"/>
<accession>A0A3L6PDR2</accession>
<dbReference type="Proteomes" id="UP000275267">
    <property type="component" value="Unassembled WGS sequence"/>
</dbReference>
<feature type="compositionally biased region" description="Polar residues" evidence="1">
    <location>
        <begin position="279"/>
        <end position="304"/>
    </location>
</feature>
<dbReference type="EMBL" id="PQIB02000018">
    <property type="protein sequence ID" value="RLM54546.1"/>
    <property type="molecule type" value="Genomic_DNA"/>
</dbReference>
<feature type="region of interest" description="Disordered" evidence="1">
    <location>
        <begin position="165"/>
        <end position="212"/>
    </location>
</feature>
<comment type="caution">
    <text evidence="2">The sequence shown here is derived from an EMBL/GenBank/DDBJ whole genome shotgun (WGS) entry which is preliminary data.</text>
</comment>
<name>A0A3L6PDR2_PANMI</name>
<evidence type="ECO:0000256" key="1">
    <source>
        <dbReference type="SAM" id="MobiDB-lite"/>
    </source>
</evidence>
<feature type="compositionally biased region" description="Low complexity" evidence="1">
    <location>
        <begin position="258"/>
        <end position="278"/>
    </location>
</feature>
<feature type="region of interest" description="Disordered" evidence="1">
    <location>
        <begin position="228"/>
        <end position="305"/>
    </location>
</feature>
<feature type="compositionally biased region" description="Low complexity" evidence="1">
    <location>
        <begin position="228"/>
        <end position="242"/>
    </location>
</feature>
<gene>
    <name evidence="2" type="ORF">C2845_PM10G07620</name>
</gene>
<feature type="compositionally biased region" description="Polar residues" evidence="1">
    <location>
        <begin position="96"/>
        <end position="111"/>
    </location>
</feature>
<evidence type="ECO:0000313" key="3">
    <source>
        <dbReference type="Proteomes" id="UP000275267"/>
    </source>
</evidence>
<reference evidence="3" key="1">
    <citation type="journal article" date="2019" name="Nat. Commun.">
        <title>The genome of broomcorn millet.</title>
        <authorList>
            <person name="Zou C."/>
            <person name="Miki D."/>
            <person name="Li D."/>
            <person name="Tang Q."/>
            <person name="Xiao L."/>
            <person name="Rajput S."/>
            <person name="Deng P."/>
            <person name="Jia W."/>
            <person name="Huang R."/>
            <person name="Zhang M."/>
            <person name="Sun Y."/>
            <person name="Hu J."/>
            <person name="Fu X."/>
            <person name="Schnable P.S."/>
            <person name="Li F."/>
            <person name="Zhang H."/>
            <person name="Feng B."/>
            <person name="Zhu X."/>
            <person name="Liu R."/>
            <person name="Schnable J.C."/>
            <person name="Zhu J.-K."/>
            <person name="Zhang H."/>
        </authorList>
    </citation>
    <scope>NUCLEOTIDE SEQUENCE [LARGE SCALE GENOMIC DNA]</scope>
</reference>
<organism evidence="2 3">
    <name type="scientific">Panicum miliaceum</name>
    <name type="common">Proso millet</name>
    <name type="synonym">Broomcorn millet</name>
    <dbReference type="NCBI Taxonomy" id="4540"/>
    <lineage>
        <taxon>Eukaryota</taxon>
        <taxon>Viridiplantae</taxon>
        <taxon>Streptophyta</taxon>
        <taxon>Embryophyta</taxon>
        <taxon>Tracheophyta</taxon>
        <taxon>Spermatophyta</taxon>
        <taxon>Magnoliopsida</taxon>
        <taxon>Liliopsida</taxon>
        <taxon>Poales</taxon>
        <taxon>Poaceae</taxon>
        <taxon>PACMAD clade</taxon>
        <taxon>Panicoideae</taxon>
        <taxon>Panicodae</taxon>
        <taxon>Paniceae</taxon>
        <taxon>Panicinae</taxon>
        <taxon>Panicum</taxon>
        <taxon>Panicum sect. Panicum</taxon>
    </lineage>
</organism>
<keyword evidence="3" id="KW-1185">Reference proteome</keyword>
<feature type="region of interest" description="Disordered" evidence="1">
    <location>
        <begin position="96"/>
        <end position="117"/>
    </location>
</feature>
<feature type="compositionally biased region" description="Polar residues" evidence="1">
    <location>
        <begin position="167"/>
        <end position="177"/>
    </location>
</feature>
<feature type="compositionally biased region" description="Polar residues" evidence="1">
    <location>
        <begin position="246"/>
        <end position="255"/>
    </location>
</feature>
<protein>
    <submittedName>
        <fullName evidence="2">Uncharacterized protein</fullName>
    </submittedName>
</protein>
<feature type="compositionally biased region" description="Polar residues" evidence="1">
    <location>
        <begin position="1"/>
        <end position="21"/>
    </location>
</feature>